<dbReference type="EMBL" id="REGC01000021">
    <property type="protein sequence ID" value="RMB56693.1"/>
    <property type="molecule type" value="Genomic_DNA"/>
</dbReference>
<sequence length="72" mass="8650">MPTAWWPNTLKTQSLTYNVHNWHITSKRTNPNAHIRQSDQMKWLNERKWAYARSEGAIFGKVPLNLEYKHEK</sequence>
<dbReference type="Gene3D" id="3.30.360.10">
    <property type="entry name" value="Dihydrodipicolinate Reductase, domain 2"/>
    <property type="match status" value="1"/>
</dbReference>
<dbReference type="SUPFAM" id="SSF55347">
    <property type="entry name" value="Glyceraldehyde-3-phosphate dehydrogenase-like, C-terminal domain"/>
    <property type="match status" value="1"/>
</dbReference>
<protein>
    <submittedName>
        <fullName evidence="1">Uncharacterized protein</fullName>
    </submittedName>
</protein>
<proteinExistence type="predicted"/>
<name>A0A3M0GV78_9CORY</name>
<evidence type="ECO:0000313" key="1">
    <source>
        <dbReference type="EMBL" id="RMB56693.1"/>
    </source>
</evidence>
<accession>A0A3M0GV78</accession>
<dbReference type="Proteomes" id="UP000270649">
    <property type="component" value="Unassembled WGS sequence"/>
</dbReference>
<reference evidence="1 2" key="1">
    <citation type="submission" date="2018-10" db="EMBL/GenBank/DDBJ databases">
        <title>Corynebacterium macginleyi genome sequencing and assembly of the type strain and two clinical samples.</title>
        <authorList>
            <person name="Bernier A.-M."/>
            <person name="Bernard K."/>
        </authorList>
    </citation>
    <scope>NUCLEOTIDE SEQUENCE [LARGE SCALE GENOMIC DNA]</scope>
    <source>
        <strain evidence="1 2">NML 120205</strain>
    </source>
</reference>
<evidence type="ECO:0000313" key="2">
    <source>
        <dbReference type="Proteomes" id="UP000270649"/>
    </source>
</evidence>
<dbReference type="AlphaFoldDB" id="A0A3M0GV78"/>
<comment type="caution">
    <text evidence="1">The sequence shown here is derived from an EMBL/GenBank/DDBJ whole genome shotgun (WGS) entry which is preliminary data.</text>
</comment>
<organism evidence="1 2">
    <name type="scientific">Corynebacterium macginleyi</name>
    <dbReference type="NCBI Taxonomy" id="38290"/>
    <lineage>
        <taxon>Bacteria</taxon>
        <taxon>Bacillati</taxon>
        <taxon>Actinomycetota</taxon>
        <taxon>Actinomycetes</taxon>
        <taxon>Mycobacteriales</taxon>
        <taxon>Corynebacteriaceae</taxon>
        <taxon>Corynebacterium</taxon>
    </lineage>
</organism>
<gene>
    <name evidence="1" type="ORF">D9543_10870</name>
</gene>